<organism evidence="2 3">
    <name type="scientific">Ichthyenterobacterium magnum</name>
    <dbReference type="NCBI Taxonomy" id="1230530"/>
    <lineage>
        <taxon>Bacteria</taxon>
        <taxon>Pseudomonadati</taxon>
        <taxon>Bacteroidota</taxon>
        <taxon>Flavobacteriia</taxon>
        <taxon>Flavobacteriales</taxon>
        <taxon>Flavobacteriaceae</taxon>
        <taxon>Ichthyenterobacterium</taxon>
    </lineage>
</organism>
<accession>A0A420DVW2</accession>
<evidence type="ECO:0000256" key="1">
    <source>
        <dbReference type="SAM" id="Phobius"/>
    </source>
</evidence>
<keyword evidence="1" id="KW-1133">Transmembrane helix</keyword>
<protein>
    <recommendedName>
        <fullName evidence="4">Methyltransferase family protein</fullName>
    </recommendedName>
</protein>
<dbReference type="RefSeq" id="WP_120199570.1">
    <property type="nucleotide sequence ID" value="NZ_RAQJ01000001.1"/>
</dbReference>
<dbReference type="AlphaFoldDB" id="A0A420DVW2"/>
<keyword evidence="1" id="KW-0472">Membrane</keyword>
<evidence type="ECO:0008006" key="4">
    <source>
        <dbReference type="Google" id="ProtNLM"/>
    </source>
</evidence>
<comment type="caution">
    <text evidence="2">The sequence shown here is derived from an EMBL/GenBank/DDBJ whole genome shotgun (WGS) entry which is preliminary data.</text>
</comment>
<keyword evidence="1" id="KW-0812">Transmembrane</keyword>
<sequence length="271" mass="31188">MKRVQLFEFEDFSWFPTWVRSSMTNLITVLHKMIGTKEVLVDLLTKINTKHPFSQVVDMGSGSGGIMPDVIQQLNKTNSESISLLLTDLYPNKQFINYINQQHLENVTYSEHSLNATNLSKAPKGIKIMVNSFHHMPPNNARQILKSAQDNKEPILIYEMAENKMPLLLWWILLPISLTILFIMALFMTPFCKPLSLKQLIFTYLIPIIPIFYAWDGQASMPRMYAFGDVEELLKDFKNESYSWEFKSATKPNGKNLGYYILGLPNKALSK</sequence>
<reference evidence="2 3" key="1">
    <citation type="submission" date="2018-09" db="EMBL/GenBank/DDBJ databases">
        <title>Genomic Encyclopedia of Archaeal and Bacterial Type Strains, Phase II (KMG-II): from individual species to whole genera.</title>
        <authorList>
            <person name="Goeker M."/>
        </authorList>
    </citation>
    <scope>NUCLEOTIDE SEQUENCE [LARGE SCALE GENOMIC DNA]</scope>
    <source>
        <strain evidence="2 3">DSM 26283</strain>
    </source>
</reference>
<gene>
    <name evidence="2" type="ORF">BXY80_0435</name>
</gene>
<dbReference type="OrthoDB" id="117053at2"/>
<feature type="transmembrane region" description="Helical" evidence="1">
    <location>
        <begin position="167"/>
        <end position="189"/>
    </location>
</feature>
<dbReference type="Proteomes" id="UP000284892">
    <property type="component" value="Unassembled WGS sequence"/>
</dbReference>
<evidence type="ECO:0000313" key="3">
    <source>
        <dbReference type="Proteomes" id="UP000284892"/>
    </source>
</evidence>
<proteinExistence type="predicted"/>
<dbReference type="EMBL" id="RAQJ01000001">
    <property type="protein sequence ID" value="RKE98352.1"/>
    <property type="molecule type" value="Genomic_DNA"/>
</dbReference>
<evidence type="ECO:0000313" key="2">
    <source>
        <dbReference type="EMBL" id="RKE98352.1"/>
    </source>
</evidence>
<keyword evidence="3" id="KW-1185">Reference proteome</keyword>
<name>A0A420DVW2_9FLAO</name>
<feature type="transmembrane region" description="Helical" evidence="1">
    <location>
        <begin position="195"/>
        <end position="215"/>
    </location>
</feature>